<feature type="region of interest" description="Disordered" evidence="1">
    <location>
        <begin position="400"/>
        <end position="432"/>
    </location>
</feature>
<sequence length="608" mass="67911">MVSSPALVNAFKYSSRQVTIFVFVISTCIVNASLLEPVVENVVHINASYSTHGVPGTWRKKTIWKPRWVKEWKSAKVMKPTWKKVWSPVLIQEWIPFPKPPPQKWKTKSTPLLQLTVEQDGKLPLWDPMPYPDSQQPPPAPAPPGPPGPPNFRNNGQTNCNKHGCDGGPPPTFTHDQISEILGHNRYKKATDISKDSKQTDSASSEIWRSRRQSPFSFLANSPFNIFPQLSQFLVPPKFQAMRSNDVNHHPRPNRPLQPIQNARKPIGRNQAGHTVGQNQIRPPNGQRHPPPPATVNQPLNHMNKFQAPNNHVRPNNIQGEKQKFDMATSTKLHTVKGQQNSTSLNTGVKSNFIQPAELVGEYHYVTEYEFNTAIKPEPNFEEVKFKPLPSSMWSLSSTVNTSSSGLKDQTVKPGVDHFMSDSKGRPRPIRKDVETSLTNDLADSLVYKHRVTPKPPPGSFTSVFEQEQAITKEIFPLFDNKSKTLPSNDRAQPHKVPSQVHDSSTQASATTPITITGNDLSPPGQETTTKSVEKNHEHNEKPKEDGLRPVRLSEEVLLKAIQNGGVLPTDQSATQYYPPITSSSSDFSSTTTSPVYIVTPIYQNKSN</sequence>
<dbReference type="InterPro" id="IPR032134">
    <property type="entry name" value="DUF4816"/>
</dbReference>
<keyword evidence="3" id="KW-1185">Reference proteome</keyword>
<protein>
    <submittedName>
        <fullName evidence="2">Uncharacterized protein</fullName>
    </submittedName>
</protein>
<dbReference type="Pfam" id="PF16086">
    <property type="entry name" value="DUF4816"/>
    <property type="match status" value="1"/>
</dbReference>
<comment type="caution">
    <text evidence="2">The sequence shown here is derived from an EMBL/GenBank/DDBJ whole genome shotgun (WGS) entry which is preliminary data.</text>
</comment>
<evidence type="ECO:0000313" key="3">
    <source>
        <dbReference type="Proteomes" id="UP001359485"/>
    </source>
</evidence>
<evidence type="ECO:0000313" key="2">
    <source>
        <dbReference type="EMBL" id="KAK6627123.1"/>
    </source>
</evidence>
<feature type="compositionally biased region" description="Basic and acidic residues" evidence="1">
    <location>
        <begin position="415"/>
        <end position="432"/>
    </location>
</feature>
<feature type="compositionally biased region" description="Polar residues" evidence="1">
    <location>
        <begin position="152"/>
        <end position="161"/>
    </location>
</feature>
<feature type="region of interest" description="Disordered" evidence="1">
    <location>
        <begin position="481"/>
        <end position="550"/>
    </location>
</feature>
<feature type="compositionally biased region" description="Pro residues" evidence="1">
    <location>
        <begin position="127"/>
        <end position="150"/>
    </location>
</feature>
<gene>
    <name evidence="2" type="ORF">RUM44_009600</name>
</gene>
<proteinExistence type="predicted"/>
<organism evidence="2 3">
    <name type="scientific">Polyplax serrata</name>
    <name type="common">Common mouse louse</name>
    <dbReference type="NCBI Taxonomy" id="468196"/>
    <lineage>
        <taxon>Eukaryota</taxon>
        <taxon>Metazoa</taxon>
        <taxon>Ecdysozoa</taxon>
        <taxon>Arthropoda</taxon>
        <taxon>Hexapoda</taxon>
        <taxon>Insecta</taxon>
        <taxon>Pterygota</taxon>
        <taxon>Neoptera</taxon>
        <taxon>Paraneoptera</taxon>
        <taxon>Psocodea</taxon>
        <taxon>Troctomorpha</taxon>
        <taxon>Phthiraptera</taxon>
        <taxon>Anoplura</taxon>
        <taxon>Polyplacidae</taxon>
        <taxon>Polyplax</taxon>
    </lineage>
</organism>
<evidence type="ECO:0000256" key="1">
    <source>
        <dbReference type="SAM" id="MobiDB-lite"/>
    </source>
</evidence>
<dbReference type="Proteomes" id="UP001359485">
    <property type="component" value="Unassembled WGS sequence"/>
</dbReference>
<feature type="compositionally biased region" description="Polar residues" evidence="1">
    <location>
        <begin position="272"/>
        <end position="282"/>
    </location>
</feature>
<reference evidence="2 3" key="1">
    <citation type="submission" date="2023-09" db="EMBL/GenBank/DDBJ databases">
        <title>Genomes of two closely related lineages of the louse Polyplax serrata with different host specificities.</title>
        <authorList>
            <person name="Martinu J."/>
            <person name="Tarabai H."/>
            <person name="Stefka J."/>
            <person name="Hypsa V."/>
        </authorList>
    </citation>
    <scope>NUCLEOTIDE SEQUENCE [LARGE SCALE GENOMIC DNA]</scope>
    <source>
        <strain evidence="2">98ZLc_SE</strain>
    </source>
</reference>
<feature type="compositionally biased region" description="Basic and acidic residues" evidence="1">
    <location>
        <begin position="532"/>
        <end position="550"/>
    </location>
</feature>
<feature type="region of interest" description="Disordered" evidence="1">
    <location>
        <begin position="124"/>
        <end position="176"/>
    </location>
</feature>
<feature type="region of interest" description="Disordered" evidence="1">
    <location>
        <begin position="267"/>
        <end position="292"/>
    </location>
</feature>
<name>A0ABR1ATE7_POLSC</name>
<feature type="compositionally biased region" description="Polar residues" evidence="1">
    <location>
        <begin position="501"/>
        <end position="531"/>
    </location>
</feature>
<dbReference type="EMBL" id="JAWJWF010000045">
    <property type="protein sequence ID" value="KAK6627123.1"/>
    <property type="molecule type" value="Genomic_DNA"/>
</dbReference>
<accession>A0ABR1ATE7</accession>